<accession>A0A1F7UT55</accession>
<keyword evidence="1" id="KW-1133">Transmembrane helix</keyword>
<feature type="transmembrane region" description="Helical" evidence="1">
    <location>
        <begin position="41"/>
        <end position="61"/>
    </location>
</feature>
<proteinExistence type="predicted"/>
<reference evidence="2 3" key="1">
    <citation type="journal article" date="2016" name="Nat. Commun.">
        <title>Thousands of microbial genomes shed light on interconnected biogeochemical processes in an aquifer system.</title>
        <authorList>
            <person name="Anantharaman K."/>
            <person name="Brown C.T."/>
            <person name="Hug L.A."/>
            <person name="Sharon I."/>
            <person name="Castelle C.J."/>
            <person name="Probst A.J."/>
            <person name="Thomas B.C."/>
            <person name="Singh A."/>
            <person name="Wilkins M.J."/>
            <person name="Karaoz U."/>
            <person name="Brodie E.L."/>
            <person name="Williams K.H."/>
            <person name="Hubbard S.S."/>
            <person name="Banfield J.F."/>
        </authorList>
    </citation>
    <scope>NUCLEOTIDE SEQUENCE [LARGE SCALE GENOMIC DNA]</scope>
</reference>
<evidence type="ECO:0000313" key="2">
    <source>
        <dbReference type="EMBL" id="OGL80857.1"/>
    </source>
</evidence>
<feature type="transmembrane region" description="Helical" evidence="1">
    <location>
        <begin position="114"/>
        <end position="132"/>
    </location>
</feature>
<sequence length="155" mass="16767">MRYRAIIFGVIGTSALLTVYFIVLSQISGWAYTKAQFSLNWYWIITLAVGFGVQVGLFSYARALHKARMSGKMLGVTGTTSGGAMLACCTHYLVNVLPILGVTGLVTFVGQYQTWIFAVGVVFNLAGIGYLIKSLRAGSHPVLSYATTLGDGFRH</sequence>
<dbReference type="STRING" id="1802401.A3B21_03770"/>
<name>A0A1F7UT55_9BACT</name>
<evidence type="ECO:0000256" key="1">
    <source>
        <dbReference type="SAM" id="Phobius"/>
    </source>
</evidence>
<organism evidence="2 3">
    <name type="scientific">Candidatus Uhrbacteria bacterium RIFCSPLOWO2_01_FULL_47_24</name>
    <dbReference type="NCBI Taxonomy" id="1802401"/>
    <lineage>
        <taxon>Bacteria</taxon>
        <taxon>Candidatus Uhriibacteriota</taxon>
    </lineage>
</organism>
<evidence type="ECO:0000313" key="3">
    <source>
        <dbReference type="Proteomes" id="UP000176897"/>
    </source>
</evidence>
<protein>
    <submittedName>
        <fullName evidence="2">Uncharacterized protein</fullName>
    </submittedName>
</protein>
<keyword evidence="1" id="KW-0472">Membrane</keyword>
<dbReference type="Proteomes" id="UP000176897">
    <property type="component" value="Unassembled WGS sequence"/>
</dbReference>
<gene>
    <name evidence="2" type="ORF">A3B21_03770</name>
</gene>
<feature type="transmembrane region" description="Helical" evidence="1">
    <location>
        <begin position="73"/>
        <end position="94"/>
    </location>
</feature>
<dbReference type="EMBL" id="MGEJ01000013">
    <property type="protein sequence ID" value="OGL80857.1"/>
    <property type="molecule type" value="Genomic_DNA"/>
</dbReference>
<comment type="caution">
    <text evidence="2">The sequence shown here is derived from an EMBL/GenBank/DDBJ whole genome shotgun (WGS) entry which is preliminary data.</text>
</comment>
<dbReference type="AlphaFoldDB" id="A0A1F7UT55"/>
<keyword evidence="1" id="KW-0812">Transmembrane</keyword>
<feature type="transmembrane region" description="Helical" evidence="1">
    <location>
        <begin position="7"/>
        <end position="29"/>
    </location>
</feature>